<proteinExistence type="predicted"/>
<dbReference type="EMBL" id="LXQA010221224">
    <property type="protein sequence ID" value="MCI35204.1"/>
    <property type="molecule type" value="Genomic_DNA"/>
</dbReference>
<protein>
    <submittedName>
        <fullName evidence="2">Uncharacterized protein</fullName>
    </submittedName>
</protein>
<dbReference type="Proteomes" id="UP000265520">
    <property type="component" value="Unassembled WGS sequence"/>
</dbReference>
<comment type="caution">
    <text evidence="2">The sequence shown here is derived from an EMBL/GenBank/DDBJ whole genome shotgun (WGS) entry which is preliminary data.</text>
</comment>
<reference evidence="2 3" key="1">
    <citation type="journal article" date="2018" name="Front. Plant Sci.">
        <title>Red Clover (Trifolium pratense) and Zigzag Clover (T. medium) - A Picture of Genomic Similarities and Differences.</title>
        <authorList>
            <person name="Dluhosova J."/>
            <person name="Istvanek J."/>
            <person name="Nedelnik J."/>
            <person name="Repkova J."/>
        </authorList>
    </citation>
    <scope>NUCLEOTIDE SEQUENCE [LARGE SCALE GENOMIC DNA]</scope>
    <source>
        <strain evidence="3">cv. 10/8</strain>
        <tissue evidence="2">Leaf</tissue>
    </source>
</reference>
<organism evidence="2 3">
    <name type="scientific">Trifolium medium</name>
    <dbReference type="NCBI Taxonomy" id="97028"/>
    <lineage>
        <taxon>Eukaryota</taxon>
        <taxon>Viridiplantae</taxon>
        <taxon>Streptophyta</taxon>
        <taxon>Embryophyta</taxon>
        <taxon>Tracheophyta</taxon>
        <taxon>Spermatophyta</taxon>
        <taxon>Magnoliopsida</taxon>
        <taxon>eudicotyledons</taxon>
        <taxon>Gunneridae</taxon>
        <taxon>Pentapetalae</taxon>
        <taxon>rosids</taxon>
        <taxon>fabids</taxon>
        <taxon>Fabales</taxon>
        <taxon>Fabaceae</taxon>
        <taxon>Papilionoideae</taxon>
        <taxon>50 kb inversion clade</taxon>
        <taxon>NPAAA clade</taxon>
        <taxon>Hologalegina</taxon>
        <taxon>IRL clade</taxon>
        <taxon>Trifolieae</taxon>
        <taxon>Trifolium</taxon>
    </lineage>
</organism>
<sequence length="55" mass="5835">ETSTQGASHQHQTPTSETDVFAFNNTTASVHPLNQQDPQIPTVQRAGKSGASSLE</sequence>
<evidence type="ECO:0000313" key="2">
    <source>
        <dbReference type="EMBL" id="MCI35204.1"/>
    </source>
</evidence>
<name>A0A392RGP2_9FABA</name>
<evidence type="ECO:0000313" key="3">
    <source>
        <dbReference type="Proteomes" id="UP000265520"/>
    </source>
</evidence>
<evidence type="ECO:0000256" key="1">
    <source>
        <dbReference type="SAM" id="MobiDB-lite"/>
    </source>
</evidence>
<keyword evidence="3" id="KW-1185">Reference proteome</keyword>
<feature type="compositionally biased region" description="Polar residues" evidence="1">
    <location>
        <begin position="1"/>
        <end position="42"/>
    </location>
</feature>
<dbReference type="AlphaFoldDB" id="A0A392RGP2"/>
<feature type="non-terminal residue" evidence="2">
    <location>
        <position position="1"/>
    </location>
</feature>
<accession>A0A392RGP2</accession>
<feature type="region of interest" description="Disordered" evidence="1">
    <location>
        <begin position="1"/>
        <end position="55"/>
    </location>
</feature>